<keyword evidence="9" id="KW-1185">Reference proteome</keyword>
<keyword evidence="4 7" id="KW-0560">Oxidoreductase</keyword>
<dbReference type="InterPro" id="IPR017972">
    <property type="entry name" value="Cyt_P450_CS"/>
</dbReference>
<reference evidence="8 9" key="1">
    <citation type="submission" date="2019-08" db="EMBL/GenBank/DDBJ databases">
        <title>Archangium and Cystobacter genomes.</title>
        <authorList>
            <person name="Chen I.-C.K."/>
            <person name="Wielgoss S."/>
        </authorList>
    </citation>
    <scope>NUCLEOTIDE SEQUENCE [LARGE SCALE GENOMIC DNA]</scope>
    <source>
        <strain evidence="8 9">Cbm 6</strain>
    </source>
</reference>
<dbReference type="Gene3D" id="1.10.630.10">
    <property type="entry name" value="Cytochrome P450"/>
    <property type="match status" value="1"/>
</dbReference>
<dbReference type="CDD" id="cd11053">
    <property type="entry name" value="CYP110-like"/>
    <property type="match status" value="1"/>
</dbReference>
<proteinExistence type="inferred from homology"/>
<evidence type="ECO:0000256" key="3">
    <source>
        <dbReference type="ARBA" id="ARBA00022723"/>
    </source>
</evidence>
<dbReference type="PRINTS" id="PR00463">
    <property type="entry name" value="EP450I"/>
</dbReference>
<dbReference type="PRINTS" id="PR00385">
    <property type="entry name" value="P450"/>
</dbReference>
<dbReference type="InterPro" id="IPR036396">
    <property type="entry name" value="Cyt_P450_sf"/>
</dbReference>
<keyword evidence="3 7" id="KW-0479">Metal-binding</keyword>
<comment type="similarity">
    <text evidence="1 7">Belongs to the cytochrome P450 family.</text>
</comment>
<evidence type="ECO:0000256" key="6">
    <source>
        <dbReference type="ARBA" id="ARBA00023033"/>
    </source>
</evidence>
<keyword evidence="2 7" id="KW-0349">Heme</keyword>
<evidence type="ECO:0000313" key="8">
    <source>
        <dbReference type="EMBL" id="WNG47099.1"/>
    </source>
</evidence>
<dbReference type="PANTHER" id="PTHR24291:SF50">
    <property type="entry name" value="BIFUNCTIONAL ALBAFLAVENONE MONOOXYGENASE_TERPENE SYNTHASE"/>
    <property type="match status" value="1"/>
</dbReference>
<keyword evidence="6 7" id="KW-0503">Monooxygenase</keyword>
<gene>
    <name evidence="8" type="ORF">F0U60_25460</name>
</gene>
<dbReference type="Proteomes" id="UP001611383">
    <property type="component" value="Chromosome"/>
</dbReference>
<dbReference type="PROSITE" id="PS00086">
    <property type="entry name" value="CYTOCHROME_P450"/>
    <property type="match status" value="1"/>
</dbReference>
<protein>
    <submittedName>
        <fullName evidence="8">Cytochrome P450</fullName>
    </submittedName>
</protein>
<keyword evidence="5 7" id="KW-0408">Iron</keyword>
<dbReference type="InterPro" id="IPR001128">
    <property type="entry name" value="Cyt_P450"/>
</dbReference>
<dbReference type="InterPro" id="IPR050196">
    <property type="entry name" value="Cytochrome_P450_Monoox"/>
</dbReference>
<evidence type="ECO:0000256" key="1">
    <source>
        <dbReference type="ARBA" id="ARBA00010617"/>
    </source>
</evidence>
<sequence length="457" mass="51964">MRRWSNLDSMLPPGPRLPGPVQTALYLSQPLHYLRRWHQQYGEAFTLRMAGAGNMVFISSPQDIKRVFTAPMEVVHAGESNSLLRPFLGPHSVVILDEWDHVRQRRLLLPPFQGERMQAYAKVMREVTHASLVRWPRARPFPLLDVMTEITLELMLRNVFGLETPGEIAAFSRDFSSLVDSTTSPLRMLPSLIGMDLFTLMPWARASRLKKRVDAAIYSLVARRRAEPRRPERTDVLSMLLESTHEDGRPMSDQELRDALLTLIVAGYETSAIGLSFTVERLLAEPRTLARVHEELERVVGDDELGPEHIERLEYLEAAIKEALRVRPLVPLISRQLKGPLELTHYTLSAGVTVLPAIVLTHFREDLYPEPERFKPERFLEQKPDPYAWLPFGGGARRCLGMAFAMYEMKVVLATLLGRAKLRLASSEPVRMINRHIMLAPAGGVPVVLDEVRARRD</sequence>
<evidence type="ECO:0000256" key="4">
    <source>
        <dbReference type="ARBA" id="ARBA00023002"/>
    </source>
</evidence>
<evidence type="ECO:0000256" key="7">
    <source>
        <dbReference type="RuleBase" id="RU000461"/>
    </source>
</evidence>
<evidence type="ECO:0000256" key="5">
    <source>
        <dbReference type="ARBA" id="ARBA00023004"/>
    </source>
</evidence>
<evidence type="ECO:0000313" key="9">
    <source>
        <dbReference type="Proteomes" id="UP001611383"/>
    </source>
</evidence>
<dbReference type="SUPFAM" id="SSF48264">
    <property type="entry name" value="Cytochrome P450"/>
    <property type="match status" value="1"/>
</dbReference>
<dbReference type="EMBL" id="CP043494">
    <property type="protein sequence ID" value="WNG47099.1"/>
    <property type="molecule type" value="Genomic_DNA"/>
</dbReference>
<accession>A0ABY9WTI5</accession>
<evidence type="ECO:0000256" key="2">
    <source>
        <dbReference type="ARBA" id="ARBA00022617"/>
    </source>
</evidence>
<name>A0ABY9WTI5_9BACT</name>
<organism evidence="8 9">
    <name type="scientific">Archangium minus</name>
    <dbReference type="NCBI Taxonomy" id="83450"/>
    <lineage>
        <taxon>Bacteria</taxon>
        <taxon>Pseudomonadati</taxon>
        <taxon>Myxococcota</taxon>
        <taxon>Myxococcia</taxon>
        <taxon>Myxococcales</taxon>
        <taxon>Cystobacterineae</taxon>
        <taxon>Archangiaceae</taxon>
        <taxon>Archangium</taxon>
    </lineage>
</organism>
<dbReference type="PANTHER" id="PTHR24291">
    <property type="entry name" value="CYTOCHROME P450 FAMILY 4"/>
    <property type="match status" value="1"/>
</dbReference>
<dbReference type="Pfam" id="PF00067">
    <property type="entry name" value="p450"/>
    <property type="match status" value="1"/>
</dbReference>
<dbReference type="InterPro" id="IPR002401">
    <property type="entry name" value="Cyt_P450_E_grp-I"/>
</dbReference>